<evidence type="ECO:0000256" key="2">
    <source>
        <dbReference type="ARBA" id="ARBA00023163"/>
    </source>
</evidence>
<evidence type="ECO:0000256" key="1">
    <source>
        <dbReference type="ARBA" id="ARBA00023015"/>
    </source>
</evidence>
<dbReference type="Gene3D" id="3.30.450.40">
    <property type="match status" value="1"/>
</dbReference>
<dbReference type="InterPro" id="IPR029016">
    <property type="entry name" value="GAF-like_dom_sf"/>
</dbReference>
<evidence type="ECO:0000259" key="3">
    <source>
        <dbReference type="PROSITE" id="PS50043"/>
    </source>
</evidence>
<sequence>MALVFELEKEKVMQPWKTLDSLDNKLLQGWDKQRQASQAYYKQSCMKERITKSQYQHYYKGNECLIKIASKHCEETVSDMLKSVLFIITTLDGIVLAVLGKQELVTSLDQNYNLGKGSVFTIENAGLNAITLSTEVEDWVYLSGAEHDFQLFKKWNCFCSPIRQHGEIVGYLDMSFAVGDDHLLTAALFTSTLKSIESELDKPDQQQRIFEQFHAYRLSPREKEIACMWLNNCSALRIASELGITEGTVRNVIKKIYRKTEVCDKGQFMRKFIS</sequence>
<dbReference type="CDD" id="cd06170">
    <property type="entry name" value="LuxR_C_like"/>
    <property type="match status" value="1"/>
</dbReference>
<accession>A0ABW1V6L5</accession>
<organism evidence="4 5">
    <name type="scientific">Paenibacillus septentrionalis</name>
    <dbReference type="NCBI Taxonomy" id="429342"/>
    <lineage>
        <taxon>Bacteria</taxon>
        <taxon>Bacillati</taxon>
        <taxon>Bacillota</taxon>
        <taxon>Bacilli</taxon>
        <taxon>Bacillales</taxon>
        <taxon>Paenibacillaceae</taxon>
        <taxon>Paenibacillus</taxon>
    </lineage>
</organism>
<proteinExistence type="predicted"/>
<dbReference type="Pfam" id="PF00196">
    <property type="entry name" value="GerE"/>
    <property type="match status" value="1"/>
</dbReference>
<keyword evidence="2" id="KW-0804">Transcription</keyword>
<dbReference type="EMBL" id="JBHSTE010000005">
    <property type="protein sequence ID" value="MFC6334099.1"/>
    <property type="molecule type" value="Genomic_DNA"/>
</dbReference>
<evidence type="ECO:0000313" key="5">
    <source>
        <dbReference type="Proteomes" id="UP001596233"/>
    </source>
</evidence>
<feature type="domain" description="HTH luxR-type" evidence="3">
    <location>
        <begin position="211"/>
        <end position="274"/>
    </location>
</feature>
<protein>
    <submittedName>
        <fullName evidence="4">LuxR C-terminal-related transcriptional regulator</fullName>
    </submittedName>
</protein>
<dbReference type="InterPro" id="IPR000792">
    <property type="entry name" value="Tscrpt_reg_LuxR_C"/>
</dbReference>
<dbReference type="InterPro" id="IPR036388">
    <property type="entry name" value="WH-like_DNA-bd_sf"/>
</dbReference>
<dbReference type="RefSeq" id="WP_379236274.1">
    <property type="nucleotide sequence ID" value="NZ_JBHSTE010000005.1"/>
</dbReference>
<evidence type="ECO:0000313" key="4">
    <source>
        <dbReference type="EMBL" id="MFC6334099.1"/>
    </source>
</evidence>
<dbReference type="Gene3D" id="1.10.10.10">
    <property type="entry name" value="Winged helix-like DNA-binding domain superfamily/Winged helix DNA-binding domain"/>
    <property type="match status" value="1"/>
</dbReference>
<dbReference type="Proteomes" id="UP001596233">
    <property type="component" value="Unassembled WGS sequence"/>
</dbReference>
<dbReference type="SMART" id="SM00421">
    <property type="entry name" value="HTH_LUXR"/>
    <property type="match status" value="1"/>
</dbReference>
<dbReference type="SUPFAM" id="SSF46894">
    <property type="entry name" value="C-terminal effector domain of the bipartite response regulators"/>
    <property type="match status" value="1"/>
</dbReference>
<name>A0ABW1V6L5_9BACL</name>
<comment type="caution">
    <text evidence="4">The sequence shown here is derived from an EMBL/GenBank/DDBJ whole genome shotgun (WGS) entry which is preliminary data.</text>
</comment>
<dbReference type="PROSITE" id="PS50043">
    <property type="entry name" value="HTH_LUXR_2"/>
    <property type="match status" value="1"/>
</dbReference>
<dbReference type="InterPro" id="IPR016032">
    <property type="entry name" value="Sig_transdc_resp-reg_C-effctor"/>
</dbReference>
<gene>
    <name evidence="4" type="ORF">ACFP56_15835</name>
</gene>
<keyword evidence="5" id="KW-1185">Reference proteome</keyword>
<keyword evidence="1" id="KW-0805">Transcription regulation</keyword>
<reference evidence="5" key="1">
    <citation type="journal article" date="2019" name="Int. J. Syst. Evol. Microbiol.">
        <title>The Global Catalogue of Microorganisms (GCM) 10K type strain sequencing project: providing services to taxonomists for standard genome sequencing and annotation.</title>
        <authorList>
            <consortium name="The Broad Institute Genomics Platform"/>
            <consortium name="The Broad Institute Genome Sequencing Center for Infectious Disease"/>
            <person name="Wu L."/>
            <person name="Ma J."/>
        </authorList>
    </citation>
    <scope>NUCLEOTIDE SEQUENCE [LARGE SCALE GENOMIC DNA]</scope>
    <source>
        <strain evidence="5">PCU 280</strain>
    </source>
</reference>